<dbReference type="InterPro" id="IPR050098">
    <property type="entry name" value="TFPI/VKTCI-like"/>
</dbReference>
<keyword evidence="1" id="KW-1015">Disulfide bond</keyword>
<reference evidence="3" key="1">
    <citation type="submission" date="2025-08" db="UniProtKB">
        <authorList>
            <consortium name="Ensembl"/>
        </authorList>
    </citation>
    <scope>IDENTIFICATION</scope>
</reference>
<dbReference type="InterPro" id="IPR002223">
    <property type="entry name" value="Kunitz_BPTI"/>
</dbReference>
<keyword evidence="4" id="KW-1185">Reference proteome</keyword>
<dbReference type="STRING" id="409849.ENSPMGP00000013498"/>
<proteinExistence type="predicted"/>
<dbReference type="Proteomes" id="UP000261520">
    <property type="component" value="Unplaced"/>
</dbReference>
<dbReference type="Ensembl" id="ENSPMGT00000014399.1">
    <property type="protein sequence ID" value="ENSPMGP00000013498.1"/>
    <property type="gene ID" value="ENSPMGG00000011100.1"/>
</dbReference>
<dbReference type="PROSITE" id="PS00280">
    <property type="entry name" value="BPTI_KUNITZ_1"/>
    <property type="match status" value="1"/>
</dbReference>
<dbReference type="PANTHER" id="PTHR10083">
    <property type="entry name" value="KUNITZ-TYPE PROTEASE INHIBITOR-RELATED"/>
    <property type="match status" value="1"/>
</dbReference>
<protein>
    <recommendedName>
        <fullName evidence="2">BPTI/Kunitz inhibitor domain-containing protein</fullName>
    </recommendedName>
</protein>
<dbReference type="InterPro" id="IPR036880">
    <property type="entry name" value="Kunitz_BPTI_sf"/>
</dbReference>
<dbReference type="PRINTS" id="PR00759">
    <property type="entry name" value="BASICPTASE"/>
</dbReference>
<dbReference type="PROSITE" id="PS50279">
    <property type="entry name" value="BPTI_KUNITZ_2"/>
    <property type="match status" value="1"/>
</dbReference>
<evidence type="ECO:0000313" key="4">
    <source>
        <dbReference type="Proteomes" id="UP000261520"/>
    </source>
</evidence>
<organism evidence="3 4">
    <name type="scientific">Periophthalmus magnuspinnatus</name>
    <dbReference type="NCBI Taxonomy" id="409849"/>
    <lineage>
        <taxon>Eukaryota</taxon>
        <taxon>Metazoa</taxon>
        <taxon>Chordata</taxon>
        <taxon>Craniata</taxon>
        <taxon>Vertebrata</taxon>
        <taxon>Euteleostomi</taxon>
        <taxon>Actinopterygii</taxon>
        <taxon>Neopterygii</taxon>
        <taxon>Teleostei</taxon>
        <taxon>Neoteleostei</taxon>
        <taxon>Acanthomorphata</taxon>
        <taxon>Gobiaria</taxon>
        <taxon>Gobiiformes</taxon>
        <taxon>Gobioidei</taxon>
        <taxon>Gobiidae</taxon>
        <taxon>Oxudercinae</taxon>
        <taxon>Periophthalmus</taxon>
    </lineage>
</organism>
<dbReference type="InterPro" id="IPR020901">
    <property type="entry name" value="Prtase_inh_Kunz-CS"/>
</dbReference>
<dbReference type="PANTHER" id="PTHR10083:SF375">
    <property type="entry name" value="BPTI_KUNITZ INHIBITOR DOMAIN-CONTAINING PROTEIN"/>
    <property type="match status" value="1"/>
</dbReference>
<sequence>TRTLLLSDVIVFSGWEGCLEPMKEGSCSEYTLLWYFHSASGDCRPFVYGGCGGNKNRFISRQECQLRCETRQKGTTW</sequence>
<dbReference type="AlphaFoldDB" id="A0A3B4A8X2"/>
<dbReference type="GO" id="GO:0005615">
    <property type="term" value="C:extracellular space"/>
    <property type="evidence" value="ECO:0007669"/>
    <property type="project" value="TreeGrafter"/>
</dbReference>
<dbReference type="Pfam" id="PF00014">
    <property type="entry name" value="Kunitz_BPTI"/>
    <property type="match status" value="1"/>
</dbReference>
<reference evidence="3" key="2">
    <citation type="submission" date="2025-09" db="UniProtKB">
        <authorList>
            <consortium name="Ensembl"/>
        </authorList>
    </citation>
    <scope>IDENTIFICATION</scope>
</reference>
<evidence type="ECO:0000313" key="3">
    <source>
        <dbReference type="Ensembl" id="ENSPMGP00000013498.1"/>
    </source>
</evidence>
<accession>A0A3B4A8X2</accession>
<evidence type="ECO:0000256" key="1">
    <source>
        <dbReference type="ARBA" id="ARBA00023157"/>
    </source>
</evidence>
<evidence type="ECO:0000259" key="2">
    <source>
        <dbReference type="PROSITE" id="PS50279"/>
    </source>
</evidence>
<dbReference type="GO" id="GO:0004867">
    <property type="term" value="F:serine-type endopeptidase inhibitor activity"/>
    <property type="evidence" value="ECO:0007669"/>
    <property type="project" value="InterPro"/>
</dbReference>
<dbReference type="SMART" id="SM00131">
    <property type="entry name" value="KU"/>
    <property type="match status" value="1"/>
</dbReference>
<dbReference type="SUPFAM" id="SSF57362">
    <property type="entry name" value="BPTI-like"/>
    <property type="match status" value="1"/>
</dbReference>
<feature type="domain" description="BPTI/Kunitz inhibitor" evidence="2">
    <location>
        <begin position="18"/>
        <end position="68"/>
    </location>
</feature>
<dbReference type="Gene3D" id="4.10.410.10">
    <property type="entry name" value="Pancreatic trypsin inhibitor Kunitz domain"/>
    <property type="match status" value="1"/>
</dbReference>
<name>A0A3B4A8X2_9GOBI</name>
<dbReference type="FunFam" id="4.10.410.10:FF:000020">
    <property type="entry name" value="Collagen, type VI, alpha 3"/>
    <property type="match status" value="1"/>
</dbReference>